<dbReference type="SUPFAM" id="SSF48452">
    <property type="entry name" value="TPR-like"/>
    <property type="match status" value="3"/>
</dbReference>
<evidence type="ECO:0000313" key="3">
    <source>
        <dbReference type="Proteomes" id="UP001500655"/>
    </source>
</evidence>
<accession>A0ABP4XCD8</accession>
<proteinExistence type="predicted"/>
<dbReference type="InterPro" id="IPR016032">
    <property type="entry name" value="Sig_transdc_resp-reg_C-effctor"/>
</dbReference>
<dbReference type="InterPro" id="IPR051677">
    <property type="entry name" value="AfsR-DnrI-RedD_regulator"/>
</dbReference>
<dbReference type="PANTHER" id="PTHR35807">
    <property type="entry name" value="TRANSCRIPTIONAL REGULATOR REDD-RELATED"/>
    <property type="match status" value="1"/>
</dbReference>
<protein>
    <recommendedName>
        <fullName evidence="1">Bacterial transcriptional activator domain-containing protein</fullName>
    </recommendedName>
</protein>
<gene>
    <name evidence="2" type="ORF">GCM10009681_51630</name>
</gene>
<dbReference type="Pfam" id="PF13424">
    <property type="entry name" value="TPR_12"/>
    <property type="match status" value="1"/>
</dbReference>
<dbReference type="InterPro" id="IPR019734">
    <property type="entry name" value="TPR_rpt"/>
</dbReference>
<comment type="caution">
    <text evidence="2">The sequence shown here is derived from an EMBL/GenBank/DDBJ whole genome shotgun (WGS) entry which is preliminary data.</text>
</comment>
<dbReference type="Gene3D" id="1.10.10.10">
    <property type="entry name" value="Winged helix-like DNA-binding domain superfamily/Winged helix DNA-binding domain"/>
    <property type="match status" value="1"/>
</dbReference>
<dbReference type="SMART" id="SM01043">
    <property type="entry name" value="BTAD"/>
    <property type="match status" value="1"/>
</dbReference>
<organism evidence="2 3">
    <name type="scientific">Luedemannella helvata</name>
    <dbReference type="NCBI Taxonomy" id="349315"/>
    <lineage>
        <taxon>Bacteria</taxon>
        <taxon>Bacillati</taxon>
        <taxon>Actinomycetota</taxon>
        <taxon>Actinomycetes</taxon>
        <taxon>Micromonosporales</taxon>
        <taxon>Micromonosporaceae</taxon>
        <taxon>Luedemannella</taxon>
    </lineage>
</organism>
<evidence type="ECO:0000259" key="1">
    <source>
        <dbReference type="SMART" id="SM01043"/>
    </source>
</evidence>
<dbReference type="Pfam" id="PF03704">
    <property type="entry name" value="BTAD"/>
    <property type="match status" value="1"/>
</dbReference>
<dbReference type="EMBL" id="BAAALS010000036">
    <property type="protein sequence ID" value="GAA1773811.1"/>
    <property type="molecule type" value="Genomic_DNA"/>
</dbReference>
<dbReference type="SUPFAM" id="SSF46894">
    <property type="entry name" value="C-terminal effector domain of the bipartite response regulators"/>
    <property type="match status" value="1"/>
</dbReference>
<feature type="domain" description="Bacterial transcriptional activator" evidence="1">
    <location>
        <begin position="855"/>
        <end position="997"/>
    </location>
</feature>
<dbReference type="Gene3D" id="1.25.40.10">
    <property type="entry name" value="Tetratricopeptide repeat domain"/>
    <property type="match status" value="3"/>
</dbReference>
<dbReference type="SMART" id="SM00028">
    <property type="entry name" value="TPR"/>
    <property type="match status" value="3"/>
</dbReference>
<dbReference type="InterPro" id="IPR036388">
    <property type="entry name" value="WH-like_DNA-bd_sf"/>
</dbReference>
<sequence length="999" mass="105616">MRTPPESLGRWRCLLLVAGPGYGKSTALRSWLPAGTAYWLTGWSLADAVPAAPHRGEQGGPRWLVLDDVPQLTDEQSARLLSRAGELPGAAGLAIASRWPLGGAVSRLRGRGLLGRIGPDRLAMSADDVAALLRDEHDVWDTALAERLHEATGGWPALVRLAAENDEDLVEALAEPGSPVAEFLIEEVLAALPGPALGLLRDAAAIGPVSADLCRALGHRRAEPTLRLLADTGLVVPAGGGRHRVVPVVAAVARRGRTLPPARADAAAAWFTAHGPPLAAARALLAAGDEAACARMLTGHGERILAEGGAAGYVALVTALPERLRDDRIRLFWGDALRATGDPVGALAVFSSLTTDDTWDPGLAWRVGMVHYLRAEPIAALAAFERGDLDAGSPLDRALLLAWAASAHWMLGRPEAADYAARAHEQALAAGDDRALAAAHVALALASKLAGDPAAVIHHYDLGLRAARQAGDEVTAARILINQTHEQLARARYPQARDLAARAVRAAARGGAAGMRVVSLCNEAEALARLGRFDEAVDRYERVVPMCRRMGSRRGATALLALGDVHRRRGWREQAIAAYQEAVRDARDGGERQALVPALAGLARTLATVDGAEAVALADEAVSLASGAELIAALVARGWVAHHAGDHAEAVRLAHRAARDARGRGERAWLAETLELRAAGEPRPGDARDALREAGDIWRAAGAVIDADRVAASLAAVPGAGPEARMEGARARARLAAAGVAPTAHALPLACAQCPGPAVRVRVLGRFEVHVDDRPVPASAWQSRKARDLVRALVARRGRSVSREELVDLLWPGDDLERAAHRLSVLLSIARTVLGERALLAGEGGVALDLTQVSVDVEEFLTDVGHGCRLYERGAPDDARAVLSAAVAGYAGDPFDDEPYADWAAPLRDQAREAYLRARRTLARIGRRTGAALDHLLAILERDPYDEGAHRALVDTLVAAGRHGEARRAFDRYASAMRTIGVPGPDPALLASVTQMTYR</sequence>
<name>A0ABP4XCD8_9ACTN</name>
<dbReference type="InterPro" id="IPR005158">
    <property type="entry name" value="BTAD"/>
</dbReference>
<dbReference type="RefSeq" id="WP_344087414.1">
    <property type="nucleotide sequence ID" value="NZ_BAAALS010000036.1"/>
</dbReference>
<dbReference type="Proteomes" id="UP001500655">
    <property type="component" value="Unassembled WGS sequence"/>
</dbReference>
<evidence type="ECO:0000313" key="2">
    <source>
        <dbReference type="EMBL" id="GAA1773811.1"/>
    </source>
</evidence>
<dbReference type="InterPro" id="IPR011990">
    <property type="entry name" value="TPR-like_helical_dom_sf"/>
</dbReference>
<keyword evidence="3" id="KW-1185">Reference proteome</keyword>
<reference evidence="3" key="1">
    <citation type="journal article" date="2019" name="Int. J. Syst. Evol. Microbiol.">
        <title>The Global Catalogue of Microorganisms (GCM) 10K type strain sequencing project: providing services to taxonomists for standard genome sequencing and annotation.</title>
        <authorList>
            <consortium name="The Broad Institute Genomics Platform"/>
            <consortium name="The Broad Institute Genome Sequencing Center for Infectious Disease"/>
            <person name="Wu L."/>
            <person name="Ma J."/>
        </authorList>
    </citation>
    <scope>NUCLEOTIDE SEQUENCE [LARGE SCALE GENOMIC DNA]</scope>
    <source>
        <strain evidence="3">JCM 13249</strain>
    </source>
</reference>